<sequence length="150" mass="17151">MAKCRLQRAVENRDPDRHNMTSARPLQYHDHIEGRRKMEVITAFRLMRVHAGDLILQPKLIVKTKDYFVKNCARGDYLKVYWEVQGPGPPGAINERSAWARELCGSRSEVPSALYSPGQAMVLEFHTGPKQNNATGFVGTFSFIDKREYI</sequence>
<reference evidence="1 2" key="1">
    <citation type="journal article" date="2015" name="Nat. Commun.">
        <title>Outbred genome sequencing and CRISPR/Cas9 gene editing in butterflies.</title>
        <authorList>
            <person name="Li X."/>
            <person name="Fan D."/>
            <person name="Zhang W."/>
            <person name="Liu G."/>
            <person name="Zhang L."/>
            <person name="Zhao L."/>
            <person name="Fang X."/>
            <person name="Chen L."/>
            <person name="Dong Y."/>
            <person name="Chen Y."/>
            <person name="Ding Y."/>
            <person name="Zhao R."/>
            <person name="Feng M."/>
            <person name="Zhu Y."/>
            <person name="Feng Y."/>
            <person name="Jiang X."/>
            <person name="Zhu D."/>
            <person name="Xiang H."/>
            <person name="Feng X."/>
            <person name="Li S."/>
            <person name="Wang J."/>
            <person name="Zhang G."/>
            <person name="Kronforst M.R."/>
            <person name="Wang W."/>
        </authorList>
    </citation>
    <scope>NUCLEOTIDE SEQUENCE [LARGE SCALE GENOMIC DNA]</scope>
    <source>
        <strain evidence="1">Ya'a_city_454_Px</strain>
        <tissue evidence="1">Whole body</tissue>
    </source>
</reference>
<evidence type="ECO:0008006" key="3">
    <source>
        <dbReference type="Google" id="ProtNLM"/>
    </source>
</evidence>
<gene>
    <name evidence="1" type="ORF">RR46_08222</name>
</gene>
<dbReference type="Proteomes" id="UP000053268">
    <property type="component" value="Unassembled WGS sequence"/>
</dbReference>
<evidence type="ECO:0000313" key="2">
    <source>
        <dbReference type="Proteomes" id="UP000053268"/>
    </source>
</evidence>
<dbReference type="STRING" id="66420.A0A194QBQ9"/>
<accession>A0A194QBQ9</accession>
<keyword evidence="2" id="KW-1185">Reference proteome</keyword>
<organism evidence="1 2">
    <name type="scientific">Papilio xuthus</name>
    <name type="common">Asian swallowtail butterfly</name>
    <dbReference type="NCBI Taxonomy" id="66420"/>
    <lineage>
        <taxon>Eukaryota</taxon>
        <taxon>Metazoa</taxon>
        <taxon>Ecdysozoa</taxon>
        <taxon>Arthropoda</taxon>
        <taxon>Hexapoda</taxon>
        <taxon>Insecta</taxon>
        <taxon>Pterygota</taxon>
        <taxon>Neoptera</taxon>
        <taxon>Endopterygota</taxon>
        <taxon>Lepidoptera</taxon>
        <taxon>Glossata</taxon>
        <taxon>Ditrysia</taxon>
        <taxon>Papilionoidea</taxon>
        <taxon>Papilionidae</taxon>
        <taxon>Papilioninae</taxon>
        <taxon>Papilio</taxon>
    </lineage>
</organism>
<name>A0A194QBQ9_PAPXU</name>
<dbReference type="EMBL" id="KQ459249">
    <property type="protein sequence ID" value="KPJ02425.1"/>
    <property type="molecule type" value="Genomic_DNA"/>
</dbReference>
<evidence type="ECO:0000313" key="1">
    <source>
        <dbReference type="EMBL" id="KPJ02425.1"/>
    </source>
</evidence>
<protein>
    <recommendedName>
        <fullName evidence="3">CUB domain-containing protein</fullName>
    </recommendedName>
</protein>
<dbReference type="InterPro" id="IPR035914">
    <property type="entry name" value="Sperma_CUB_dom_sf"/>
</dbReference>
<dbReference type="AlphaFoldDB" id="A0A194QBQ9"/>
<proteinExistence type="predicted"/>
<dbReference type="Gene3D" id="2.60.120.290">
    <property type="entry name" value="Spermadhesin, CUB domain"/>
    <property type="match status" value="1"/>
</dbReference>